<organism evidence="3 4">
    <name type="scientific">Halosimplex litoreum</name>
    <dbReference type="NCBI Taxonomy" id="1198301"/>
    <lineage>
        <taxon>Archaea</taxon>
        <taxon>Methanobacteriati</taxon>
        <taxon>Methanobacteriota</taxon>
        <taxon>Stenosarchaea group</taxon>
        <taxon>Halobacteria</taxon>
        <taxon>Halobacteriales</taxon>
        <taxon>Haloarculaceae</taxon>
        <taxon>Halosimplex</taxon>
    </lineage>
</organism>
<dbReference type="OrthoDB" id="43518at2157"/>
<dbReference type="InterPro" id="IPR050721">
    <property type="entry name" value="Trk_Ktr_HKT_K-transport"/>
</dbReference>
<keyword evidence="1" id="KW-0812">Transmembrane</keyword>
<dbReference type="EMBL" id="CP065856">
    <property type="protein sequence ID" value="QPV65074.1"/>
    <property type="molecule type" value="Genomic_DNA"/>
</dbReference>
<dbReference type="SUPFAM" id="SSF51735">
    <property type="entry name" value="NAD(P)-binding Rossmann-fold domains"/>
    <property type="match status" value="1"/>
</dbReference>
<proteinExistence type="predicted"/>
<keyword evidence="1" id="KW-0472">Membrane</keyword>
<evidence type="ECO:0000313" key="3">
    <source>
        <dbReference type="EMBL" id="QPV65074.1"/>
    </source>
</evidence>
<accession>A0A7U3WBS9</accession>
<dbReference type="Gene3D" id="3.40.50.720">
    <property type="entry name" value="NAD(P)-binding Rossmann-like Domain"/>
    <property type="match status" value="1"/>
</dbReference>
<dbReference type="GO" id="GO:0006813">
    <property type="term" value="P:potassium ion transport"/>
    <property type="evidence" value="ECO:0007669"/>
    <property type="project" value="InterPro"/>
</dbReference>
<keyword evidence="4" id="KW-1185">Reference proteome</keyword>
<feature type="transmembrane region" description="Helical" evidence="1">
    <location>
        <begin position="62"/>
        <end position="84"/>
    </location>
</feature>
<protein>
    <submittedName>
        <fullName evidence="3">NAD-binding protein</fullName>
    </submittedName>
</protein>
<dbReference type="PANTHER" id="PTHR43833">
    <property type="entry name" value="POTASSIUM CHANNEL PROTEIN 2-RELATED-RELATED"/>
    <property type="match status" value="1"/>
</dbReference>
<sequence>MRDRVRAAAVPLAAFGTTVCVGVAGFVALTGVSVVDASFWLLDPTSIELYFEHHSGPERATKAFAVVVFVALVLAGIWVGESALDAAFDGRLGRELTRMQTRRAIADLTDHVVICGHGMFGRTVANRLRERGRDVVVVERDAEERERIDDDALVVAGDARREAVLERAGVSRASAVVAGIDDSNANIQIGVATSQLAPESKLVVRVGDEMYESTARRVGADAVVIPEVVSGSDVVADL</sequence>
<feature type="domain" description="RCK N-terminal" evidence="2">
    <location>
        <begin position="109"/>
        <end position="225"/>
    </location>
</feature>
<dbReference type="KEGG" id="hlt:I7X12_08940"/>
<keyword evidence="1" id="KW-1133">Transmembrane helix</keyword>
<dbReference type="PROSITE" id="PS51201">
    <property type="entry name" value="RCK_N"/>
    <property type="match status" value="1"/>
</dbReference>
<feature type="transmembrane region" description="Helical" evidence="1">
    <location>
        <begin position="12"/>
        <end position="42"/>
    </location>
</feature>
<evidence type="ECO:0000256" key="1">
    <source>
        <dbReference type="SAM" id="Phobius"/>
    </source>
</evidence>
<dbReference type="Pfam" id="PF02254">
    <property type="entry name" value="TrkA_N"/>
    <property type="match status" value="1"/>
</dbReference>
<gene>
    <name evidence="3" type="ORF">I7X12_08940</name>
</gene>
<evidence type="ECO:0000313" key="4">
    <source>
        <dbReference type="Proteomes" id="UP000595001"/>
    </source>
</evidence>
<name>A0A7U3WBS9_9EURY</name>
<dbReference type="InterPro" id="IPR003148">
    <property type="entry name" value="RCK_N"/>
</dbReference>
<evidence type="ECO:0000259" key="2">
    <source>
        <dbReference type="PROSITE" id="PS51201"/>
    </source>
</evidence>
<dbReference type="InterPro" id="IPR036291">
    <property type="entry name" value="NAD(P)-bd_dom_sf"/>
</dbReference>
<reference evidence="3 4" key="1">
    <citation type="submission" date="2020-12" db="EMBL/GenBank/DDBJ databases">
        <title>Halosimplex halophilum sp. nov. and Halosimplex salinum sp. nov., two new members of the genus Halosimplex.</title>
        <authorList>
            <person name="Cui H.L."/>
        </authorList>
    </citation>
    <scope>NUCLEOTIDE SEQUENCE [LARGE SCALE GENOMIC DNA]</scope>
    <source>
        <strain evidence="3 4">YGH94</strain>
    </source>
</reference>
<dbReference type="AlphaFoldDB" id="A0A7U3WBS9"/>
<dbReference type="Proteomes" id="UP000595001">
    <property type="component" value="Chromosome"/>
</dbReference>